<gene>
    <name evidence="16" type="ORF">DBV15_12286</name>
</gene>
<keyword evidence="10 15" id="KW-0560">Oxidoreductase</keyword>
<sequence length="352" mass="40762">KDPVKKRHLLPSAVPTLFLNCSEAPNVNKNAVAEPAEPNLKFNILRREFPLVVNSERRIGSSNTTSPTTSHVVVKDNIVNISTPKGIHRRQWLYINWIFSLTSKGREQKKTLKILHGFTEQIIAERKLYHDRTNNQYLKSFGNDTSAERDDAEPIGIRRKRLAMLDLLIAASREGLLTDLDIREEVDTFMFEGHDTTAMGIYSYVVLDVYLIKKFFIKLLIIIFKSYCIIYFLESYLVPAGTFLHLNIYAVHRDPNFWSNPEVFDPDRFLPERSRNRHPYSYLPFSAGPRNCIGQRFAMLELKAMIAPLVHNFYLEPIDYLKNIRIHVDLVLRPAHPIRAKFIPIRKTNASL</sequence>
<evidence type="ECO:0000256" key="9">
    <source>
        <dbReference type="ARBA" id="ARBA00022848"/>
    </source>
</evidence>
<dbReference type="GO" id="GO:0020037">
    <property type="term" value="F:heme binding"/>
    <property type="evidence" value="ECO:0007669"/>
    <property type="project" value="InterPro"/>
</dbReference>
<evidence type="ECO:0000313" key="17">
    <source>
        <dbReference type="Proteomes" id="UP000310200"/>
    </source>
</evidence>
<dbReference type="Gene3D" id="1.10.630.10">
    <property type="entry name" value="Cytochrome P450"/>
    <property type="match status" value="2"/>
</dbReference>
<reference evidence="16 17" key="1">
    <citation type="journal article" date="2019" name="Philos. Trans. R. Soc. Lond., B, Biol. Sci.">
        <title>Ant behaviour and brain gene expression of defending hosts depend on the ecological success of the intruding social parasite.</title>
        <authorList>
            <person name="Kaur R."/>
            <person name="Stoldt M."/>
            <person name="Jongepier E."/>
            <person name="Feldmeyer B."/>
            <person name="Menzel F."/>
            <person name="Bornberg-Bauer E."/>
            <person name="Foitzik S."/>
        </authorList>
    </citation>
    <scope>NUCLEOTIDE SEQUENCE [LARGE SCALE GENOMIC DNA]</scope>
    <source>
        <tissue evidence="16">Whole body</tissue>
    </source>
</reference>
<keyword evidence="8" id="KW-0256">Endoplasmic reticulum</keyword>
<dbReference type="PANTHER" id="PTHR24291:SF189">
    <property type="entry name" value="CYTOCHROME P450 4C3-RELATED"/>
    <property type="match status" value="1"/>
</dbReference>
<organism evidence="16 17">
    <name type="scientific">Temnothorax longispinosus</name>
    <dbReference type="NCBI Taxonomy" id="300112"/>
    <lineage>
        <taxon>Eukaryota</taxon>
        <taxon>Metazoa</taxon>
        <taxon>Ecdysozoa</taxon>
        <taxon>Arthropoda</taxon>
        <taxon>Hexapoda</taxon>
        <taxon>Insecta</taxon>
        <taxon>Pterygota</taxon>
        <taxon>Neoptera</taxon>
        <taxon>Endopterygota</taxon>
        <taxon>Hymenoptera</taxon>
        <taxon>Apocrita</taxon>
        <taxon>Aculeata</taxon>
        <taxon>Formicoidea</taxon>
        <taxon>Formicidae</taxon>
        <taxon>Myrmicinae</taxon>
        <taxon>Temnothorax</taxon>
    </lineage>
</organism>
<comment type="function">
    <text evidence="2">May be involved in the metabolism of insect hormones and in the breakdown of synthetic insecticides.</text>
</comment>
<comment type="cofactor">
    <cofactor evidence="1 14">
        <name>heme</name>
        <dbReference type="ChEBI" id="CHEBI:30413"/>
    </cofactor>
</comment>
<evidence type="ECO:0000313" key="16">
    <source>
        <dbReference type="EMBL" id="TGZ55119.1"/>
    </source>
</evidence>
<dbReference type="GO" id="GO:0016705">
    <property type="term" value="F:oxidoreductase activity, acting on paired donors, with incorporation or reduction of molecular oxygen"/>
    <property type="evidence" value="ECO:0007669"/>
    <property type="project" value="InterPro"/>
</dbReference>
<protein>
    <submittedName>
        <fullName evidence="16">Cytochrome P450 4C1</fullName>
    </submittedName>
</protein>
<evidence type="ECO:0000256" key="8">
    <source>
        <dbReference type="ARBA" id="ARBA00022824"/>
    </source>
</evidence>
<dbReference type="STRING" id="300112.A0A4S2L3P0"/>
<comment type="subcellular location">
    <subcellularLocation>
        <location evidence="4">Endoplasmic reticulum membrane</location>
        <topology evidence="4">Peripheral membrane protein</topology>
    </subcellularLocation>
    <subcellularLocation>
        <location evidence="3">Microsome membrane</location>
        <topology evidence="3">Peripheral membrane protein</topology>
    </subcellularLocation>
</comment>
<dbReference type="SUPFAM" id="SSF48264">
    <property type="entry name" value="Cytochrome P450"/>
    <property type="match status" value="1"/>
</dbReference>
<evidence type="ECO:0000256" key="15">
    <source>
        <dbReference type="RuleBase" id="RU000461"/>
    </source>
</evidence>
<evidence type="ECO:0000256" key="4">
    <source>
        <dbReference type="ARBA" id="ARBA00004406"/>
    </source>
</evidence>
<keyword evidence="12 15" id="KW-0503">Monooxygenase</keyword>
<keyword evidence="9" id="KW-0492">Microsome</keyword>
<dbReference type="Proteomes" id="UP000310200">
    <property type="component" value="Unassembled WGS sequence"/>
</dbReference>
<dbReference type="GO" id="GO:0005789">
    <property type="term" value="C:endoplasmic reticulum membrane"/>
    <property type="evidence" value="ECO:0007669"/>
    <property type="project" value="UniProtKB-SubCell"/>
</dbReference>
<evidence type="ECO:0000256" key="2">
    <source>
        <dbReference type="ARBA" id="ARBA00003690"/>
    </source>
</evidence>
<evidence type="ECO:0000256" key="7">
    <source>
        <dbReference type="ARBA" id="ARBA00022723"/>
    </source>
</evidence>
<evidence type="ECO:0000256" key="10">
    <source>
        <dbReference type="ARBA" id="ARBA00023002"/>
    </source>
</evidence>
<evidence type="ECO:0000256" key="5">
    <source>
        <dbReference type="ARBA" id="ARBA00010617"/>
    </source>
</evidence>
<proteinExistence type="inferred from homology"/>
<dbReference type="InterPro" id="IPR036396">
    <property type="entry name" value="Cyt_P450_sf"/>
</dbReference>
<dbReference type="GO" id="GO:0005506">
    <property type="term" value="F:iron ion binding"/>
    <property type="evidence" value="ECO:0007669"/>
    <property type="project" value="InterPro"/>
</dbReference>
<evidence type="ECO:0000256" key="6">
    <source>
        <dbReference type="ARBA" id="ARBA00022617"/>
    </source>
</evidence>
<evidence type="ECO:0000256" key="11">
    <source>
        <dbReference type="ARBA" id="ARBA00023004"/>
    </source>
</evidence>
<keyword evidence="11 14" id="KW-0408">Iron</keyword>
<feature type="non-terminal residue" evidence="16">
    <location>
        <position position="1"/>
    </location>
</feature>
<keyword evidence="17" id="KW-1185">Reference proteome</keyword>
<comment type="caution">
    <text evidence="16">The sequence shown here is derived from an EMBL/GenBank/DDBJ whole genome shotgun (WGS) entry which is preliminary data.</text>
</comment>
<dbReference type="InterPro" id="IPR050196">
    <property type="entry name" value="Cytochrome_P450_Monoox"/>
</dbReference>
<dbReference type="Pfam" id="PF00067">
    <property type="entry name" value="p450"/>
    <property type="match status" value="2"/>
</dbReference>
<keyword evidence="7 14" id="KW-0479">Metal-binding</keyword>
<evidence type="ECO:0000256" key="12">
    <source>
        <dbReference type="ARBA" id="ARBA00023033"/>
    </source>
</evidence>
<dbReference type="InterPro" id="IPR002401">
    <property type="entry name" value="Cyt_P450_E_grp-I"/>
</dbReference>
<keyword evidence="6 14" id="KW-0349">Heme</keyword>
<dbReference type="GO" id="GO:0004497">
    <property type="term" value="F:monooxygenase activity"/>
    <property type="evidence" value="ECO:0007669"/>
    <property type="project" value="UniProtKB-KW"/>
</dbReference>
<feature type="non-terminal residue" evidence="16">
    <location>
        <position position="352"/>
    </location>
</feature>
<feature type="binding site" description="axial binding residue" evidence="14">
    <location>
        <position position="292"/>
    </location>
    <ligand>
        <name>heme</name>
        <dbReference type="ChEBI" id="CHEBI:30413"/>
    </ligand>
    <ligandPart>
        <name>Fe</name>
        <dbReference type="ChEBI" id="CHEBI:18248"/>
    </ligandPart>
</feature>
<dbReference type="PROSITE" id="PS00086">
    <property type="entry name" value="CYTOCHROME_P450"/>
    <property type="match status" value="1"/>
</dbReference>
<evidence type="ECO:0000256" key="14">
    <source>
        <dbReference type="PIRSR" id="PIRSR602401-1"/>
    </source>
</evidence>
<evidence type="ECO:0000256" key="1">
    <source>
        <dbReference type="ARBA" id="ARBA00001971"/>
    </source>
</evidence>
<name>A0A4S2L3P0_9HYME</name>
<dbReference type="PANTHER" id="PTHR24291">
    <property type="entry name" value="CYTOCHROME P450 FAMILY 4"/>
    <property type="match status" value="1"/>
</dbReference>
<evidence type="ECO:0000256" key="3">
    <source>
        <dbReference type="ARBA" id="ARBA00004174"/>
    </source>
</evidence>
<accession>A0A4S2L3P0</accession>
<dbReference type="EMBL" id="QBLH01000498">
    <property type="protein sequence ID" value="TGZ55119.1"/>
    <property type="molecule type" value="Genomic_DNA"/>
</dbReference>
<comment type="similarity">
    <text evidence="5 15">Belongs to the cytochrome P450 family.</text>
</comment>
<keyword evidence="13" id="KW-0472">Membrane</keyword>
<dbReference type="PRINTS" id="PR00463">
    <property type="entry name" value="EP450I"/>
</dbReference>
<dbReference type="InterPro" id="IPR001128">
    <property type="entry name" value="Cyt_P450"/>
</dbReference>
<dbReference type="InterPro" id="IPR017972">
    <property type="entry name" value="Cyt_P450_CS"/>
</dbReference>
<evidence type="ECO:0000256" key="13">
    <source>
        <dbReference type="ARBA" id="ARBA00023136"/>
    </source>
</evidence>
<dbReference type="AlphaFoldDB" id="A0A4S2L3P0"/>